<dbReference type="OrthoDB" id="45007at2759"/>
<proteinExistence type="predicted"/>
<evidence type="ECO:0000313" key="7">
    <source>
        <dbReference type="Proteomes" id="UP000276133"/>
    </source>
</evidence>
<dbReference type="GO" id="GO:0003993">
    <property type="term" value="F:acid phosphatase activity"/>
    <property type="evidence" value="ECO:0007669"/>
    <property type="project" value="UniProtKB-EC"/>
</dbReference>
<dbReference type="Pfam" id="PF14008">
    <property type="entry name" value="Metallophos_C"/>
    <property type="match status" value="1"/>
</dbReference>
<evidence type="ECO:0000256" key="2">
    <source>
        <dbReference type="SAM" id="Phobius"/>
    </source>
</evidence>
<dbReference type="STRING" id="10195.A0A3M7SPY2"/>
<sequence length="523" mass="61620">MNLLVNFLILTNFKLILLQQIKDQEPKGIHLLAANRTEVDIIWWTQGPITSAIVFYSLVDLNDDHIASDSLFCRHEQSQKGIISRTDTFGKFIHRVRLYNLVPGRRYCYEIQSGIASSHIYTFRTSEMSINIGTTDQIESDEPDFVNSYFIVNSNNFETNKIKQDYFKDEEDKESISFLIESIRYQLFNKKILSFIDLQSSIKLSDYARADGPKLDPTQQGSYEKDFLDFFNEILSQAPILNVYQRKETVLHNSMFGAKQSLVYSVDLNGVHFFTYDQSSDSDGIIEEIENDLIKANQNRHFTPWIILYLPKNFVCEKVEAVLFEYNIDLVIVASDSFYERSFPVLESIGKYKLTYDEPEMPFKISLPNKLFNKSRESLQPRNWTSFLYQPLNDYTYGMLKIVNKTYLKWFYVHSNESIIDEFEFVKNHNDAFERVYNHRIEFLNKNFGLNLKSKMVPDIYYTRPSDVKYTKIALFVLTVTFILCSIAFLLHYFYRRNLRLKLEMKYKFTNYTNLIESEFDAS</sequence>
<dbReference type="InterPro" id="IPR029052">
    <property type="entry name" value="Metallo-depent_PP-like"/>
</dbReference>
<dbReference type="InterPro" id="IPR015914">
    <property type="entry name" value="PAPs_N"/>
</dbReference>
<dbReference type="SUPFAM" id="SSF56300">
    <property type="entry name" value="Metallo-dependent phosphatases"/>
    <property type="match status" value="1"/>
</dbReference>
<keyword evidence="7" id="KW-1185">Reference proteome</keyword>
<protein>
    <submittedName>
        <fullName evidence="6">Acid phosphatase type 7 isoform X1</fullName>
        <ecNumber evidence="6">3.1.3.2</ecNumber>
        <ecNumber evidence="6">3.1.3.41</ecNumber>
    </submittedName>
</protein>
<keyword evidence="2" id="KW-0812">Transmembrane</keyword>
<evidence type="ECO:0000259" key="4">
    <source>
        <dbReference type="Pfam" id="PF14008"/>
    </source>
</evidence>
<dbReference type="SUPFAM" id="SSF49363">
    <property type="entry name" value="Purple acid phosphatase, N-terminal domain"/>
    <property type="match status" value="1"/>
</dbReference>
<evidence type="ECO:0000313" key="6">
    <source>
        <dbReference type="EMBL" id="RNA37568.1"/>
    </source>
</evidence>
<comment type="caution">
    <text evidence="6">The sequence shown here is derived from an EMBL/GenBank/DDBJ whole genome shotgun (WGS) entry which is preliminary data.</text>
</comment>
<dbReference type="Gene3D" id="2.60.40.380">
    <property type="entry name" value="Purple acid phosphatase-like, N-terminal"/>
    <property type="match status" value="1"/>
</dbReference>
<keyword evidence="2" id="KW-0472">Membrane</keyword>
<dbReference type="Gene3D" id="3.60.21.10">
    <property type="match status" value="1"/>
</dbReference>
<keyword evidence="2" id="KW-1133">Transmembrane helix</keyword>
<dbReference type="Proteomes" id="UP000276133">
    <property type="component" value="Unassembled WGS sequence"/>
</dbReference>
<keyword evidence="6" id="KW-0378">Hydrolase</keyword>
<feature type="chain" id="PRO_5018140549" evidence="3">
    <location>
        <begin position="19"/>
        <end position="523"/>
    </location>
</feature>
<dbReference type="GO" id="GO:0046872">
    <property type="term" value="F:metal ion binding"/>
    <property type="evidence" value="ECO:0007669"/>
    <property type="project" value="InterPro"/>
</dbReference>
<dbReference type="InterPro" id="IPR025733">
    <property type="entry name" value="PAPs_C"/>
</dbReference>
<reference evidence="6 7" key="1">
    <citation type="journal article" date="2018" name="Sci. Rep.">
        <title>Genomic signatures of local adaptation to the degree of environmental predictability in rotifers.</title>
        <authorList>
            <person name="Franch-Gras L."/>
            <person name="Hahn C."/>
            <person name="Garcia-Roger E.M."/>
            <person name="Carmona M.J."/>
            <person name="Serra M."/>
            <person name="Gomez A."/>
        </authorList>
    </citation>
    <scope>NUCLEOTIDE SEQUENCE [LARGE SCALE GENOMIC DNA]</scope>
    <source>
        <strain evidence="6">HYR1</strain>
    </source>
</reference>
<dbReference type="InterPro" id="IPR008963">
    <property type="entry name" value="Purple_acid_Pase-like_N"/>
</dbReference>
<dbReference type="PANTHER" id="PTHR45867">
    <property type="entry name" value="PURPLE ACID PHOSPHATASE"/>
    <property type="match status" value="1"/>
</dbReference>
<dbReference type="EC" id="3.1.3.2" evidence="6"/>
<feature type="signal peptide" evidence="3">
    <location>
        <begin position="1"/>
        <end position="18"/>
    </location>
</feature>
<accession>A0A3M7SPY2</accession>
<organism evidence="6 7">
    <name type="scientific">Brachionus plicatilis</name>
    <name type="common">Marine rotifer</name>
    <name type="synonym">Brachionus muelleri</name>
    <dbReference type="NCBI Taxonomy" id="10195"/>
    <lineage>
        <taxon>Eukaryota</taxon>
        <taxon>Metazoa</taxon>
        <taxon>Spiralia</taxon>
        <taxon>Gnathifera</taxon>
        <taxon>Rotifera</taxon>
        <taxon>Eurotatoria</taxon>
        <taxon>Monogononta</taxon>
        <taxon>Pseudotrocha</taxon>
        <taxon>Ploima</taxon>
        <taxon>Brachionidae</taxon>
        <taxon>Brachionus</taxon>
    </lineage>
</organism>
<feature type="domain" description="Purple acid phosphatase C-terminal" evidence="4">
    <location>
        <begin position="380"/>
        <end position="422"/>
    </location>
</feature>
<evidence type="ECO:0000256" key="1">
    <source>
        <dbReference type="ARBA" id="ARBA00022729"/>
    </source>
</evidence>
<dbReference type="AlphaFoldDB" id="A0A3M7SPY2"/>
<name>A0A3M7SPY2_BRAPC</name>
<evidence type="ECO:0000259" key="5">
    <source>
        <dbReference type="Pfam" id="PF16656"/>
    </source>
</evidence>
<evidence type="ECO:0000256" key="3">
    <source>
        <dbReference type="SAM" id="SignalP"/>
    </source>
</evidence>
<feature type="transmembrane region" description="Helical" evidence="2">
    <location>
        <begin position="473"/>
        <end position="495"/>
    </location>
</feature>
<gene>
    <name evidence="6" type="ORF">BpHYR1_019400</name>
</gene>
<dbReference type="EMBL" id="REGN01001027">
    <property type="protein sequence ID" value="RNA37568.1"/>
    <property type="molecule type" value="Genomic_DNA"/>
</dbReference>
<dbReference type="EC" id="3.1.3.41" evidence="6"/>
<feature type="domain" description="Purple acid phosphatase N-terminal" evidence="5">
    <location>
        <begin position="26"/>
        <end position="125"/>
    </location>
</feature>
<dbReference type="Pfam" id="PF16656">
    <property type="entry name" value="Pur_ac_phosph_N"/>
    <property type="match status" value="1"/>
</dbReference>
<keyword evidence="1 3" id="KW-0732">Signal</keyword>